<dbReference type="SUPFAM" id="SSF88946">
    <property type="entry name" value="Sigma2 domain of RNA polymerase sigma factors"/>
    <property type="match status" value="1"/>
</dbReference>
<organism evidence="7 8">
    <name type="scientific">Ktedonosporobacter rubrisoli</name>
    <dbReference type="NCBI Taxonomy" id="2509675"/>
    <lineage>
        <taxon>Bacteria</taxon>
        <taxon>Bacillati</taxon>
        <taxon>Chloroflexota</taxon>
        <taxon>Ktedonobacteria</taxon>
        <taxon>Ktedonobacterales</taxon>
        <taxon>Ktedonosporobacteraceae</taxon>
        <taxon>Ktedonosporobacter</taxon>
    </lineage>
</organism>
<reference evidence="7 8" key="1">
    <citation type="submission" date="2019-01" db="EMBL/GenBank/DDBJ databases">
        <title>Ktedonosporobacter rubrisoli SCAWS-G2.</title>
        <authorList>
            <person name="Huang Y."/>
            <person name="Yan B."/>
        </authorList>
    </citation>
    <scope>NUCLEOTIDE SEQUENCE [LARGE SCALE GENOMIC DNA]</scope>
    <source>
        <strain evidence="7 8">SCAWS-G2</strain>
    </source>
</reference>
<evidence type="ECO:0000256" key="3">
    <source>
        <dbReference type="ARBA" id="ARBA00023082"/>
    </source>
</evidence>
<dbReference type="InterPro" id="IPR000943">
    <property type="entry name" value="RNA_pol_sigma70"/>
</dbReference>
<dbReference type="Proteomes" id="UP000290365">
    <property type="component" value="Chromosome"/>
</dbReference>
<dbReference type="PANTHER" id="PTHR30603:SF60">
    <property type="entry name" value="RNA POLYMERASE SIGMA FACTOR RPOD"/>
    <property type="match status" value="1"/>
</dbReference>
<comment type="similarity">
    <text evidence="1">Belongs to the sigma-70 factor family.</text>
</comment>
<dbReference type="Pfam" id="PF04545">
    <property type="entry name" value="Sigma70_r4"/>
    <property type="match status" value="1"/>
</dbReference>
<dbReference type="PROSITE" id="PS00716">
    <property type="entry name" value="SIGMA70_2"/>
    <property type="match status" value="1"/>
</dbReference>
<feature type="domain" description="RNA polymerase sigma-70" evidence="6">
    <location>
        <begin position="335"/>
        <end position="361"/>
    </location>
</feature>
<keyword evidence="5" id="KW-0804">Transcription</keyword>
<dbReference type="PRINTS" id="PR00046">
    <property type="entry name" value="SIGMA70FCT"/>
</dbReference>
<dbReference type="AlphaFoldDB" id="A0A4P6JPK4"/>
<gene>
    <name evidence="7" type="ORF">EPA93_13760</name>
</gene>
<keyword evidence="4" id="KW-0238">DNA-binding</keyword>
<proteinExistence type="inferred from homology"/>
<dbReference type="SUPFAM" id="SSF88659">
    <property type="entry name" value="Sigma3 and sigma4 domains of RNA polymerase sigma factors"/>
    <property type="match status" value="2"/>
</dbReference>
<keyword evidence="3" id="KW-0731">Sigma factor</keyword>
<dbReference type="GO" id="GO:0003677">
    <property type="term" value="F:DNA binding"/>
    <property type="evidence" value="ECO:0007669"/>
    <property type="project" value="UniProtKB-KW"/>
</dbReference>
<dbReference type="Gene3D" id="1.20.120.1810">
    <property type="match status" value="1"/>
</dbReference>
<keyword evidence="8" id="KW-1185">Reference proteome</keyword>
<evidence type="ECO:0000256" key="2">
    <source>
        <dbReference type="ARBA" id="ARBA00023015"/>
    </source>
</evidence>
<dbReference type="InterPro" id="IPR013325">
    <property type="entry name" value="RNA_pol_sigma_r2"/>
</dbReference>
<protein>
    <submittedName>
        <fullName evidence="7">Sigma-70 family RNA polymerase sigma factor</fullName>
    </submittedName>
</protein>
<dbReference type="InterPro" id="IPR007630">
    <property type="entry name" value="RNA_pol_sigma70_r4"/>
</dbReference>
<dbReference type="EMBL" id="CP035758">
    <property type="protein sequence ID" value="QBD77012.1"/>
    <property type="molecule type" value="Genomic_DNA"/>
</dbReference>
<dbReference type="NCBIfam" id="TIGR02937">
    <property type="entry name" value="sigma70-ECF"/>
    <property type="match status" value="1"/>
</dbReference>
<evidence type="ECO:0000313" key="7">
    <source>
        <dbReference type="EMBL" id="QBD77012.1"/>
    </source>
</evidence>
<sequence>MDIKEDITMAIFYRDKPEALFEHDSQFSDELQTVDEALLADDIAEESAELEFLEDAEEAEDDEEPDVERDLLPSLMAEHGVEDSMTMYLHEIGRIPLLRAEEERRLAHIIERGKQEQERARLLHIQPDQHIIEQAQQAKGHFIEANLRLVVSVAKKYMGRGLSLQDLIQEGNTGLMSALEKFDVNKGYRFSTFATWSIRQAIGRAIANHARTIRLPVHLVEFANRMHKVQQQLLQALGHEPSPEEIAERLQTSPEKVREVLKVSPQTLSLEMPVGEDNDHSLGDLVEDDGLQTPVDIVSRDLLKKQIDEVLQYLTERERLIISMRYGLSDGRSHTLEEIGKELHVSRERARQIETKAIHKLRYLGQRTSLQDYLN</sequence>
<evidence type="ECO:0000256" key="1">
    <source>
        <dbReference type="ARBA" id="ARBA00007788"/>
    </source>
</evidence>
<dbReference type="OrthoDB" id="147018at2"/>
<accession>A0A4P6JPK4</accession>
<dbReference type="GO" id="GO:0006352">
    <property type="term" value="P:DNA-templated transcription initiation"/>
    <property type="evidence" value="ECO:0007669"/>
    <property type="project" value="InterPro"/>
</dbReference>
<evidence type="ECO:0000259" key="6">
    <source>
        <dbReference type="PROSITE" id="PS00716"/>
    </source>
</evidence>
<evidence type="ECO:0000256" key="4">
    <source>
        <dbReference type="ARBA" id="ARBA00023125"/>
    </source>
</evidence>
<dbReference type="InterPro" id="IPR013324">
    <property type="entry name" value="RNA_pol_sigma_r3/r4-like"/>
</dbReference>
<dbReference type="InterPro" id="IPR036388">
    <property type="entry name" value="WH-like_DNA-bd_sf"/>
</dbReference>
<dbReference type="InterPro" id="IPR007627">
    <property type="entry name" value="RNA_pol_sigma70_r2"/>
</dbReference>
<dbReference type="Pfam" id="PF04539">
    <property type="entry name" value="Sigma70_r3"/>
    <property type="match status" value="1"/>
</dbReference>
<evidence type="ECO:0000313" key="8">
    <source>
        <dbReference type="Proteomes" id="UP000290365"/>
    </source>
</evidence>
<dbReference type="InterPro" id="IPR050239">
    <property type="entry name" value="Sigma-70_RNA_pol_init_factors"/>
</dbReference>
<dbReference type="InterPro" id="IPR014284">
    <property type="entry name" value="RNA_pol_sigma-70_dom"/>
</dbReference>
<keyword evidence="2" id="KW-0805">Transcription regulation</keyword>
<evidence type="ECO:0000256" key="5">
    <source>
        <dbReference type="ARBA" id="ARBA00023163"/>
    </source>
</evidence>
<dbReference type="Pfam" id="PF04542">
    <property type="entry name" value="Sigma70_r2"/>
    <property type="match status" value="1"/>
</dbReference>
<dbReference type="InterPro" id="IPR009042">
    <property type="entry name" value="RNA_pol_sigma70_r1_2"/>
</dbReference>
<dbReference type="Gene3D" id="1.10.10.10">
    <property type="entry name" value="Winged helix-like DNA-binding domain superfamily/Winged helix DNA-binding domain"/>
    <property type="match status" value="2"/>
</dbReference>
<dbReference type="Gene3D" id="1.10.601.10">
    <property type="entry name" value="RNA Polymerase Primary Sigma Factor"/>
    <property type="match status" value="1"/>
</dbReference>
<dbReference type="PANTHER" id="PTHR30603">
    <property type="entry name" value="RNA POLYMERASE SIGMA FACTOR RPO"/>
    <property type="match status" value="1"/>
</dbReference>
<dbReference type="GO" id="GO:0016987">
    <property type="term" value="F:sigma factor activity"/>
    <property type="evidence" value="ECO:0007669"/>
    <property type="project" value="UniProtKB-KW"/>
</dbReference>
<dbReference type="InterPro" id="IPR007624">
    <property type="entry name" value="RNA_pol_sigma70_r3"/>
</dbReference>
<dbReference type="KEGG" id="kbs:EPA93_13760"/>
<dbReference type="CDD" id="cd06171">
    <property type="entry name" value="Sigma70_r4"/>
    <property type="match status" value="1"/>
</dbReference>
<name>A0A4P6JPK4_KTERU</name>
<dbReference type="Pfam" id="PF00140">
    <property type="entry name" value="Sigma70_r1_2"/>
    <property type="match status" value="1"/>
</dbReference>